<dbReference type="GO" id="GO:0000976">
    <property type="term" value="F:transcription cis-regulatory region binding"/>
    <property type="evidence" value="ECO:0007669"/>
    <property type="project" value="TreeGrafter"/>
</dbReference>
<dbReference type="Gene3D" id="1.10.357.10">
    <property type="entry name" value="Tetracycline Repressor, domain 2"/>
    <property type="match status" value="1"/>
</dbReference>
<gene>
    <name evidence="7" type="ORF">EEJ31_12360</name>
</gene>
<evidence type="ECO:0000256" key="2">
    <source>
        <dbReference type="ARBA" id="ARBA00023125"/>
    </source>
</evidence>
<sequence length="206" mass="21865">MNARGPDEPGRPGRPRGSSREMLQEAASELFLEQTYARTTIEQIARHAGVSRNTFFNYFQAKSDLLWVEVDVSLERLPAALRAAGPSEPTDAVRRALLDVASDFGPARVPWALTQQELMATTGELEASALSRLSAQAHLLAGFVARRADGADGLLCRGFAVAVLSAAAAAAVEWAGAGVARGNLAPYVDAAIAPVCEGFRGRFSQP</sequence>
<protein>
    <submittedName>
        <fullName evidence="7">TetR family transcriptional regulator</fullName>
    </submittedName>
</protein>
<accession>A0A3M8KVP3</accession>
<dbReference type="GO" id="GO:0003700">
    <property type="term" value="F:DNA-binding transcription factor activity"/>
    <property type="evidence" value="ECO:0007669"/>
    <property type="project" value="TreeGrafter"/>
</dbReference>
<feature type="DNA-binding region" description="H-T-H motif" evidence="4">
    <location>
        <begin position="40"/>
        <end position="59"/>
    </location>
</feature>
<reference evidence="7 8" key="1">
    <citation type="submission" date="2018-11" db="EMBL/GenBank/DDBJ databases">
        <title>Cryobacterium sp. nov., isolated from rhizosphere soil of lettuce.</title>
        <authorList>
            <person name="Wang Y."/>
        </authorList>
    </citation>
    <scope>NUCLEOTIDE SEQUENCE [LARGE SCALE GENOMIC DNA]</scope>
    <source>
        <strain evidence="7 8">NEAU-85</strain>
    </source>
</reference>
<dbReference type="PROSITE" id="PS50977">
    <property type="entry name" value="HTH_TETR_2"/>
    <property type="match status" value="1"/>
</dbReference>
<keyword evidence="3" id="KW-0804">Transcription</keyword>
<keyword evidence="8" id="KW-1185">Reference proteome</keyword>
<feature type="compositionally biased region" description="Basic and acidic residues" evidence="5">
    <location>
        <begin position="1"/>
        <end position="11"/>
    </location>
</feature>
<dbReference type="PRINTS" id="PR00455">
    <property type="entry name" value="HTHTETR"/>
</dbReference>
<dbReference type="InterPro" id="IPR001647">
    <property type="entry name" value="HTH_TetR"/>
</dbReference>
<dbReference type="AlphaFoldDB" id="A0A3M8KVP3"/>
<keyword evidence="1" id="KW-0805">Transcription regulation</keyword>
<evidence type="ECO:0000313" key="8">
    <source>
        <dbReference type="Proteomes" id="UP000279859"/>
    </source>
</evidence>
<dbReference type="Pfam" id="PF17754">
    <property type="entry name" value="TetR_C_14"/>
    <property type="match status" value="1"/>
</dbReference>
<dbReference type="Pfam" id="PF00440">
    <property type="entry name" value="TetR_N"/>
    <property type="match status" value="1"/>
</dbReference>
<dbReference type="SUPFAM" id="SSF46689">
    <property type="entry name" value="Homeodomain-like"/>
    <property type="match status" value="1"/>
</dbReference>
<name>A0A3M8KVP3_9MICO</name>
<dbReference type="OrthoDB" id="956698at2"/>
<dbReference type="EMBL" id="RDSR01000024">
    <property type="protein sequence ID" value="RNE57206.1"/>
    <property type="molecule type" value="Genomic_DNA"/>
</dbReference>
<dbReference type="RefSeq" id="WP_123046598.1">
    <property type="nucleotide sequence ID" value="NZ_RDSR01000024.1"/>
</dbReference>
<evidence type="ECO:0000256" key="4">
    <source>
        <dbReference type="PROSITE-ProRule" id="PRU00335"/>
    </source>
</evidence>
<dbReference type="Proteomes" id="UP000279859">
    <property type="component" value="Unassembled WGS sequence"/>
</dbReference>
<feature type="region of interest" description="Disordered" evidence="5">
    <location>
        <begin position="1"/>
        <end position="23"/>
    </location>
</feature>
<evidence type="ECO:0000256" key="5">
    <source>
        <dbReference type="SAM" id="MobiDB-lite"/>
    </source>
</evidence>
<dbReference type="InterPro" id="IPR041347">
    <property type="entry name" value="MftR_C"/>
</dbReference>
<evidence type="ECO:0000259" key="6">
    <source>
        <dbReference type="PROSITE" id="PS50977"/>
    </source>
</evidence>
<dbReference type="Gene3D" id="1.10.10.60">
    <property type="entry name" value="Homeodomain-like"/>
    <property type="match status" value="1"/>
</dbReference>
<evidence type="ECO:0000256" key="1">
    <source>
        <dbReference type="ARBA" id="ARBA00023015"/>
    </source>
</evidence>
<dbReference type="InterPro" id="IPR050109">
    <property type="entry name" value="HTH-type_TetR-like_transc_reg"/>
</dbReference>
<evidence type="ECO:0000313" key="7">
    <source>
        <dbReference type="EMBL" id="RNE57206.1"/>
    </source>
</evidence>
<dbReference type="PANTHER" id="PTHR30055:SF234">
    <property type="entry name" value="HTH-TYPE TRANSCRIPTIONAL REGULATOR BETI"/>
    <property type="match status" value="1"/>
</dbReference>
<proteinExistence type="predicted"/>
<comment type="caution">
    <text evidence="7">The sequence shown here is derived from an EMBL/GenBank/DDBJ whole genome shotgun (WGS) entry which is preliminary data.</text>
</comment>
<keyword evidence="2 4" id="KW-0238">DNA-binding</keyword>
<dbReference type="InterPro" id="IPR009057">
    <property type="entry name" value="Homeodomain-like_sf"/>
</dbReference>
<dbReference type="PANTHER" id="PTHR30055">
    <property type="entry name" value="HTH-TYPE TRANSCRIPTIONAL REGULATOR RUTR"/>
    <property type="match status" value="1"/>
</dbReference>
<evidence type="ECO:0000256" key="3">
    <source>
        <dbReference type="ARBA" id="ARBA00023163"/>
    </source>
</evidence>
<organism evidence="7 8">
    <name type="scientific">Cryobacterium tepidiphilum</name>
    <dbReference type="NCBI Taxonomy" id="2486026"/>
    <lineage>
        <taxon>Bacteria</taxon>
        <taxon>Bacillati</taxon>
        <taxon>Actinomycetota</taxon>
        <taxon>Actinomycetes</taxon>
        <taxon>Micrococcales</taxon>
        <taxon>Microbacteriaceae</taxon>
        <taxon>Cryobacterium</taxon>
    </lineage>
</organism>
<feature type="domain" description="HTH tetR-type" evidence="6">
    <location>
        <begin position="17"/>
        <end position="77"/>
    </location>
</feature>